<reference evidence="2" key="1">
    <citation type="journal article" date="2006" name="PLoS Biol.">
        <title>Macronuclear genome sequence of the ciliate Tetrahymena thermophila, a model eukaryote.</title>
        <authorList>
            <person name="Eisen J.A."/>
            <person name="Coyne R.S."/>
            <person name="Wu M."/>
            <person name="Wu D."/>
            <person name="Thiagarajan M."/>
            <person name="Wortman J.R."/>
            <person name="Badger J.H."/>
            <person name="Ren Q."/>
            <person name="Amedeo P."/>
            <person name="Jones K.M."/>
            <person name="Tallon L.J."/>
            <person name="Delcher A.L."/>
            <person name="Salzberg S.L."/>
            <person name="Silva J.C."/>
            <person name="Haas B.J."/>
            <person name="Majoros W.H."/>
            <person name="Farzad M."/>
            <person name="Carlton J.M."/>
            <person name="Smith R.K. Jr."/>
            <person name="Garg J."/>
            <person name="Pearlman R.E."/>
            <person name="Karrer K.M."/>
            <person name="Sun L."/>
            <person name="Manning G."/>
            <person name="Elde N.C."/>
            <person name="Turkewitz A.P."/>
            <person name="Asai D.J."/>
            <person name="Wilkes D.E."/>
            <person name="Wang Y."/>
            <person name="Cai H."/>
            <person name="Collins K."/>
            <person name="Stewart B.A."/>
            <person name="Lee S.R."/>
            <person name="Wilamowska K."/>
            <person name="Weinberg Z."/>
            <person name="Ruzzo W.L."/>
            <person name="Wloga D."/>
            <person name="Gaertig J."/>
            <person name="Frankel J."/>
            <person name="Tsao C.-C."/>
            <person name="Gorovsky M.A."/>
            <person name="Keeling P.J."/>
            <person name="Waller R.F."/>
            <person name="Patron N.J."/>
            <person name="Cherry J.M."/>
            <person name="Stover N.A."/>
            <person name="Krieger C.J."/>
            <person name="del Toro C."/>
            <person name="Ryder H.F."/>
            <person name="Williamson S.C."/>
            <person name="Barbeau R.A."/>
            <person name="Hamilton E.P."/>
            <person name="Orias E."/>
        </authorList>
    </citation>
    <scope>NUCLEOTIDE SEQUENCE [LARGE SCALE GENOMIC DNA]</scope>
    <source>
        <strain evidence="2">SB210</strain>
    </source>
</reference>
<dbReference type="RefSeq" id="XP_012653920.1">
    <property type="nucleotide sequence ID" value="XM_012798466.1"/>
</dbReference>
<organism evidence="1 2">
    <name type="scientific">Tetrahymena thermophila (strain SB210)</name>
    <dbReference type="NCBI Taxonomy" id="312017"/>
    <lineage>
        <taxon>Eukaryota</taxon>
        <taxon>Sar</taxon>
        <taxon>Alveolata</taxon>
        <taxon>Ciliophora</taxon>
        <taxon>Intramacronucleata</taxon>
        <taxon>Oligohymenophorea</taxon>
        <taxon>Hymenostomatida</taxon>
        <taxon>Tetrahymenina</taxon>
        <taxon>Tetrahymenidae</taxon>
        <taxon>Tetrahymena</taxon>
    </lineage>
</organism>
<dbReference type="AlphaFoldDB" id="W7X2N5"/>
<keyword evidence="2" id="KW-1185">Reference proteome</keyword>
<dbReference type="EMBL" id="GG662641">
    <property type="protein sequence ID" value="EWS73530.1"/>
    <property type="molecule type" value="Genomic_DNA"/>
</dbReference>
<dbReference type="InParanoid" id="W7X2N5"/>
<gene>
    <name evidence="1" type="ORF">TTHERM_000628347</name>
</gene>
<dbReference type="KEGG" id="tet:TTHERM_000628347"/>
<protein>
    <submittedName>
        <fullName evidence="1">Uncharacterized protein</fullName>
    </submittedName>
</protein>
<proteinExistence type="predicted"/>
<accession>W7X2N5</accession>
<name>W7X2N5_TETTS</name>
<sequence>MRDQLISTAISLFFQQLFQLRQSECIKLHIIIRLTNCLVSLVTLSHMTFQAFISMLLEGAFLKATFSSPFVVTTYSSLAISTLLDSVGKEKILNIKIKKMETKFIKTKAIQEFLQFWYLSCNFYKLLIAERATGNAYQPLYMALLNQLIAPYTQACAPQIAVKEVNIGYQVFNQAAFASKAVKVAVSVGVAVYVVTFCYNTPIVQNKVTASLSQLKTPQYIVTDELAEVTAASPVNNQIQTAVCYQVTYQSSLSSSSIDLIVQAKLQTERAKRIKTKPCYIVLGTFQQARLTIPIEIRLIIRVKQSTKNLLVMLRQPSNKQS</sequence>
<evidence type="ECO:0000313" key="1">
    <source>
        <dbReference type="EMBL" id="EWS73530.1"/>
    </source>
</evidence>
<dbReference type="GeneID" id="24439894"/>
<evidence type="ECO:0000313" key="2">
    <source>
        <dbReference type="Proteomes" id="UP000009168"/>
    </source>
</evidence>
<dbReference type="Proteomes" id="UP000009168">
    <property type="component" value="Unassembled WGS sequence"/>
</dbReference>